<reference evidence="1 2" key="1">
    <citation type="submission" date="2018-11" db="EMBL/GenBank/DDBJ databases">
        <authorList>
            <consortium name="Pathogen Informatics"/>
        </authorList>
    </citation>
    <scope>NUCLEOTIDE SEQUENCE [LARGE SCALE GENOMIC DNA]</scope>
</reference>
<dbReference type="AlphaFoldDB" id="A0A3P7J624"/>
<organism evidence="1 2">
    <name type="scientific">Strongylus vulgaris</name>
    <name type="common">Blood worm</name>
    <dbReference type="NCBI Taxonomy" id="40348"/>
    <lineage>
        <taxon>Eukaryota</taxon>
        <taxon>Metazoa</taxon>
        <taxon>Ecdysozoa</taxon>
        <taxon>Nematoda</taxon>
        <taxon>Chromadorea</taxon>
        <taxon>Rhabditida</taxon>
        <taxon>Rhabditina</taxon>
        <taxon>Rhabditomorpha</taxon>
        <taxon>Strongyloidea</taxon>
        <taxon>Strongylidae</taxon>
        <taxon>Strongylus</taxon>
    </lineage>
</organism>
<evidence type="ECO:0000313" key="2">
    <source>
        <dbReference type="Proteomes" id="UP000270094"/>
    </source>
</evidence>
<keyword evidence="2" id="KW-1185">Reference proteome</keyword>
<dbReference type="Proteomes" id="UP000270094">
    <property type="component" value="Unassembled WGS sequence"/>
</dbReference>
<evidence type="ECO:0000313" key="1">
    <source>
        <dbReference type="EMBL" id="VDM75259.1"/>
    </source>
</evidence>
<name>A0A3P7J624_STRVU</name>
<protein>
    <submittedName>
        <fullName evidence="1">Uncharacterized protein</fullName>
    </submittedName>
</protein>
<gene>
    <name evidence="1" type="ORF">SVUK_LOCUS10257</name>
</gene>
<dbReference type="EMBL" id="UYYB01095102">
    <property type="protein sequence ID" value="VDM75259.1"/>
    <property type="molecule type" value="Genomic_DNA"/>
</dbReference>
<accession>A0A3P7J624</accession>
<proteinExistence type="predicted"/>
<sequence>MRWALAQRVVHASDTKSADSCGWIAAPLALAHSSWTCGHRMRVPQSSPRTPAGDTKEVAKSAMLGSVSRTFAYSPP</sequence>